<evidence type="ECO:0000313" key="1">
    <source>
        <dbReference type="EMBL" id="CUH39098.1"/>
    </source>
</evidence>
<dbReference type="STRING" id="313367.JSE7799_01818"/>
<evidence type="ECO:0008006" key="3">
    <source>
        <dbReference type="Google" id="ProtNLM"/>
    </source>
</evidence>
<keyword evidence="2" id="KW-1185">Reference proteome</keyword>
<dbReference type="Pfam" id="PF11994">
    <property type="entry name" value="DUF3489"/>
    <property type="match status" value="1"/>
</dbReference>
<gene>
    <name evidence="1" type="ORF">JSE7799_01818</name>
</gene>
<dbReference type="InterPro" id="IPR021880">
    <property type="entry name" value="DUF3489"/>
</dbReference>
<evidence type="ECO:0000313" key="2">
    <source>
        <dbReference type="Proteomes" id="UP000049455"/>
    </source>
</evidence>
<proteinExistence type="predicted"/>
<dbReference type="EMBL" id="CYPR01000110">
    <property type="protein sequence ID" value="CUH39098.1"/>
    <property type="molecule type" value="Genomic_DNA"/>
</dbReference>
<name>A0A0M7BAL2_9RHOB</name>
<dbReference type="AlphaFoldDB" id="A0A0M7BAL2"/>
<reference evidence="1 2" key="1">
    <citation type="submission" date="2015-09" db="EMBL/GenBank/DDBJ databases">
        <authorList>
            <person name="Jackson K.R."/>
            <person name="Lunt B.L."/>
            <person name="Fisher J.N.B."/>
            <person name="Gardner A.V."/>
            <person name="Bailey M.E."/>
            <person name="Deus L.M."/>
            <person name="Earl A.S."/>
            <person name="Gibby P.D."/>
            <person name="Hartmann K.A."/>
            <person name="Liu J.E."/>
            <person name="Manci A.M."/>
            <person name="Nielsen D.A."/>
            <person name="Solomon M.B."/>
            <person name="Breakwell D.P."/>
            <person name="Burnett S.H."/>
            <person name="Grose J.H."/>
        </authorList>
    </citation>
    <scope>NUCLEOTIDE SEQUENCE [LARGE SCALE GENOMIC DNA]</scope>
    <source>
        <strain evidence="1 2">CECT 7799</strain>
    </source>
</reference>
<accession>A0A0M7BAL2</accession>
<dbReference type="OrthoDB" id="7206991at2"/>
<sequence>MPRPRQTKSETVRSLLARPQGANLEAICKATGWQPHSARAALSGFRKTGYTIERETPQGRKAGGSIYRITAMPGATE</sequence>
<protein>
    <recommendedName>
        <fullName evidence="3">DUF3489 domain-containing protein</fullName>
    </recommendedName>
</protein>
<organism evidence="1 2">
    <name type="scientific">Jannaschia seosinensis</name>
    <dbReference type="NCBI Taxonomy" id="313367"/>
    <lineage>
        <taxon>Bacteria</taxon>
        <taxon>Pseudomonadati</taxon>
        <taxon>Pseudomonadota</taxon>
        <taxon>Alphaproteobacteria</taxon>
        <taxon>Rhodobacterales</taxon>
        <taxon>Roseobacteraceae</taxon>
        <taxon>Jannaschia</taxon>
    </lineage>
</organism>
<dbReference type="Proteomes" id="UP000049455">
    <property type="component" value="Unassembled WGS sequence"/>
</dbReference>
<dbReference type="RefSeq" id="WP_055663338.1">
    <property type="nucleotide sequence ID" value="NZ_CYPR01000110.1"/>
</dbReference>